<accession>A0ABS8DNI8</accession>
<reference evidence="3 4" key="1">
    <citation type="journal article" date="2021" name="Sci. Rep.">
        <title>Genome analysis of a halophilic bacterium Halomonas malpeensis YU-PRIM-29(T) reveals its exopolysaccharide and pigment producing capabilities.</title>
        <authorList>
            <person name="Athmika"/>
            <person name="Ghate S.D."/>
            <person name="Arun A.B."/>
            <person name="Rao S.S."/>
            <person name="Kumar S.T.A."/>
            <person name="Kandiyil M.K."/>
            <person name="Saptami K."/>
            <person name="Rekha P.D."/>
        </authorList>
    </citation>
    <scope>NUCLEOTIDE SEQUENCE [LARGE SCALE GENOMIC DNA]</scope>
    <source>
        <strain evidence="4">prim 29</strain>
    </source>
</reference>
<protein>
    <submittedName>
        <fullName evidence="3">Tripartite tricarboxylate transporter TctB family protein</fullName>
    </submittedName>
</protein>
<evidence type="ECO:0000259" key="2">
    <source>
        <dbReference type="Pfam" id="PF07331"/>
    </source>
</evidence>
<dbReference type="Proteomes" id="UP001319882">
    <property type="component" value="Unassembled WGS sequence"/>
</dbReference>
<dbReference type="EMBL" id="WHVL01000001">
    <property type="protein sequence ID" value="MCB8887847.1"/>
    <property type="molecule type" value="Genomic_DNA"/>
</dbReference>
<dbReference type="RefSeq" id="WP_227388445.1">
    <property type="nucleotide sequence ID" value="NZ_JBHSCJ010000003.1"/>
</dbReference>
<name>A0ABS8DNI8_9GAMM</name>
<keyword evidence="1" id="KW-1133">Transmembrane helix</keyword>
<keyword evidence="4" id="KW-1185">Reference proteome</keyword>
<comment type="caution">
    <text evidence="3">The sequence shown here is derived from an EMBL/GenBank/DDBJ whole genome shotgun (WGS) entry which is preliminary data.</text>
</comment>
<proteinExistence type="predicted"/>
<dbReference type="InterPro" id="IPR009936">
    <property type="entry name" value="DUF1468"/>
</dbReference>
<gene>
    <name evidence="3" type="ORF">GEV37_01715</name>
</gene>
<feature type="transmembrane region" description="Helical" evidence="1">
    <location>
        <begin position="80"/>
        <end position="100"/>
    </location>
</feature>
<feature type="domain" description="DUF1468" evidence="2">
    <location>
        <begin position="13"/>
        <end position="167"/>
    </location>
</feature>
<dbReference type="Pfam" id="PF07331">
    <property type="entry name" value="TctB"/>
    <property type="match status" value="1"/>
</dbReference>
<feature type="transmembrane region" description="Helical" evidence="1">
    <location>
        <begin position="139"/>
        <end position="158"/>
    </location>
</feature>
<evidence type="ECO:0000313" key="4">
    <source>
        <dbReference type="Proteomes" id="UP001319882"/>
    </source>
</evidence>
<feature type="transmembrane region" description="Helical" evidence="1">
    <location>
        <begin position="106"/>
        <end position="127"/>
    </location>
</feature>
<keyword evidence="1" id="KW-0472">Membrane</keyword>
<evidence type="ECO:0000256" key="1">
    <source>
        <dbReference type="SAM" id="Phobius"/>
    </source>
</evidence>
<evidence type="ECO:0000313" key="3">
    <source>
        <dbReference type="EMBL" id="MCB8887847.1"/>
    </source>
</evidence>
<feature type="transmembrane region" description="Helical" evidence="1">
    <location>
        <begin position="41"/>
        <end position="60"/>
    </location>
</feature>
<feature type="transmembrane region" description="Helical" evidence="1">
    <location>
        <begin position="9"/>
        <end position="29"/>
    </location>
</feature>
<keyword evidence="1" id="KW-0812">Transmembrane</keyword>
<organism evidence="3 4">
    <name type="scientific">Vreelandella malpeensis</name>
    <dbReference type="NCBI Taxonomy" id="1172368"/>
    <lineage>
        <taxon>Bacteria</taxon>
        <taxon>Pseudomonadati</taxon>
        <taxon>Pseudomonadota</taxon>
        <taxon>Gammaproteobacteria</taxon>
        <taxon>Oceanospirillales</taxon>
        <taxon>Halomonadaceae</taxon>
        <taxon>Vreelandella</taxon>
    </lineage>
</organism>
<sequence length="168" mass="18114">MTQRDIGKPLFNVVLIIVSASVFVAASAFPDVNIPGDLSAAFFPKFLSGLIFILAIPCLIKDFQEWRKGGQAVSSSSISLVRGASQWLFVILLLIAYVYAFERLGYMISTALFTFSCVVGLTVLSGTWGTLSTAVKSKALAGALVFSVVLAVTIFYVFTDLFKIPLPT</sequence>